<gene>
    <name evidence="2" type="ORF">E6H01_14790</name>
</gene>
<evidence type="ECO:0000259" key="1">
    <source>
        <dbReference type="Pfam" id="PF08241"/>
    </source>
</evidence>
<comment type="caution">
    <text evidence="2">The sequence shown here is derived from an EMBL/GenBank/DDBJ whole genome shotgun (WGS) entry which is preliminary data.</text>
</comment>
<name>A0A537KG23_9BACT</name>
<accession>A0A537KG23</accession>
<dbReference type="AlphaFoldDB" id="A0A537KG23"/>
<dbReference type="Proteomes" id="UP000319353">
    <property type="component" value="Unassembled WGS sequence"/>
</dbReference>
<sequence length="197" mass="21472">MSALPLGVQPGRRGRRSAELVVLEGLRIRGWEHLLFVECGDGWVAEEAWRRMGKGYVCGLDRSSSVVALATELRAVPGKLEFKTWDGRCVPYPDEFFDSIVSQCDLRRWLEPLGVLREICRVVRSGGGVYLVELQQGTGGGPVCAGPDWPRLLEQAGLFLHEASIPFVGEDVVAGHDHGPARLLCARRTSAAPGAIP</sequence>
<organism evidence="2 3">
    <name type="scientific">Candidatus Segetimicrobium genomatis</name>
    <dbReference type="NCBI Taxonomy" id="2569760"/>
    <lineage>
        <taxon>Bacteria</taxon>
        <taxon>Bacillati</taxon>
        <taxon>Candidatus Sysuimicrobiota</taxon>
        <taxon>Candidatus Sysuimicrobiia</taxon>
        <taxon>Candidatus Sysuimicrobiales</taxon>
        <taxon>Candidatus Segetimicrobiaceae</taxon>
        <taxon>Candidatus Segetimicrobium</taxon>
    </lineage>
</organism>
<dbReference type="GO" id="GO:0032259">
    <property type="term" value="P:methylation"/>
    <property type="evidence" value="ECO:0007669"/>
    <property type="project" value="UniProtKB-KW"/>
</dbReference>
<reference evidence="2 3" key="1">
    <citation type="journal article" date="2019" name="Nat. Microbiol.">
        <title>Mediterranean grassland soil C-N compound turnover is dependent on rainfall and depth, and is mediated by genomically divergent microorganisms.</title>
        <authorList>
            <person name="Diamond S."/>
            <person name="Andeer P.F."/>
            <person name="Li Z."/>
            <person name="Crits-Christoph A."/>
            <person name="Burstein D."/>
            <person name="Anantharaman K."/>
            <person name="Lane K.R."/>
            <person name="Thomas B.C."/>
            <person name="Pan C."/>
            <person name="Northen T.R."/>
            <person name="Banfield J.F."/>
        </authorList>
    </citation>
    <scope>NUCLEOTIDE SEQUENCE [LARGE SCALE GENOMIC DNA]</scope>
    <source>
        <strain evidence="2">NP_4</strain>
    </source>
</reference>
<dbReference type="InterPro" id="IPR013216">
    <property type="entry name" value="Methyltransf_11"/>
</dbReference>
<dbReference type="Pfam" id="PF08241">
    <property type="entry name" value="Methyltransf_11"/>
    <property type="match status" value="1"/>
</dbReference>
<dbReference type="EMBL" id="VBAL01000318">
    <property type="protein sequence ID" value="TMI94717.1"/>
    <property type="molecule type" value="Genomic_DNA"/>
</dbReference>
<dbReference type="SUPFAM" id="SSF53335">
    <property type="entry name" value="S-adenosyl-L-methionine-dependent methyltransferases"/>
    <property type="match status" value="1"/>
</dbReference>
<dbReference type="Gene3D" id="3.40.50.150">
    <property type="entry name" value="Vaccinia Virus protein VP39"/>
    <property type="match status" value="1"/>
</dbReference>
<evidence type="ECO:0000313" key="2">
    <source>
        <dbReference type="EMBL" id="TMI94717.1"/>
    </source>
</evidence>
<keyword evidence="2" id="KW-0808">Transferase</keyword>
<evidence type="ECO:0000313" key="3">
    <source>
        <dbReference type="Proteomes" id="UP000319353"/>
    </source>
</evidence>
<feature type="domain" description="Methyltransferase type 11" evidence="1">
    <location>
        <begin position="39"/>
        <end position="130"/>
    </location>
</feature>
<dbReference type="InterPro" id="IPR029063">
    <property type="entry name" value="SAM-dependent_MTases_sf"/>
</dbReference>
<proteinExistence type="predicted"/>
<keyword evidence="2" id="KW-0489">Methyltransferase</keyword>
<protein>
    <submittedName>
        <fullName evidence="2">Class I SAM-dependent methyltransferase</fullName>
    </submittedName>
</protein>
<dbReference type="GO" id="GO:0008757">
    <property type="term" value="F:S-adenosylmethionine-dependent methyltransferase activity"/>
    <property type="evidence" value="ECO:0007669"/>
    <property type="project" value="InterPro"/>
</dbReference>